<proteinExistence type="predicted"/>
<feature type="coiled-coil region" evidence="1">
    <location>
        <begin position="135"/>
        <end position="196"/>
    </location>
</feature>
<dbReference type="EMBL" id="BK014662">
    <property type="protein sequence ID" value="DAD66618.1"/>
    <property type="molecule type" value="Genomic_DNA"/>
</dbReference>
<sequence>MKEVNFVLYFGANRGENALNNPQTVTTYANSDAVTREKENLFKAIYRYLSEMAAMGYQFAETSFHPTQTCFKAYQTTLVEPIVYIASLNDSNKVGIFLKGLEKNTDIEFKFLLDMELHIKVLRNLECAVECAYLSARKNEEQRKQEEERKRKEEQTEMFETLLKNSPYLQMNLNSRDKLLEEIIQKQQLLNRMDKNFLQECEELMQRLSGKETAANFVEFMKHRLNS</sequence>
<name>A0A8S5LA20_9CAUD</name>
<evidence type="ECO:0000256" key="1">
    <source>
        <dbReference type="SAM" id="Coils"/>
    </source>
</evidence>
<keyword evidence="1" id="KW-0175">Coiled coil</keyword>
<reference evidence="2" key="1">
    <citation type="journal article" date="2021" name="Proc. Natl. Acad. Sci. U.S.A.">
        <title>A Catalog of Tens of Thousands of Viruses from Human Metagenomes Reveals Hidden Associations with Chronic Diseases.</title>
        <authorList>
            <person name="Tisza M.J."/>
            <person name="Buck C.B."/>
        </authorList>
    </citation>
    <scope>NUCLEOTIDE SEQUENCE</scope>
    <source>
        <strain evidence="2">CtPuP5</strain>
    </source>
</reference>
<protein>
    <submittedName>
        <fullName evidence="2">Uncharacterized protein</fullName>
    </submittedName>
</protein>
<evidence type="ECO:0000313" key="2">
    <source>
        <dbReference type="EMBL" id="DAD66618.1"/>
    </source>
</evidence>
<accession>A0A8S5LA20</accession>
<organism evidence="2">
    <name type="scientific">Myoviridae sp. ctPuP5</name>
    <dbReference type="NCBI Taxonomy" id="2823543"/>
    <lineage>
        <taxon>Viruses</taxon>
        <taxon>Duplodnaviria</taxon>
        <taxon>Heunggongvirae</taxon>
        <taxon>Uroviricota</taxon>
        <taxon>Caudoviricetes</taxon>
    </lineage>
</organism>